<dbReference type="RefSeq" id="YP_009304293.1">
    <property type="nucleotide sequence ID" value="NC_031267.1"/>
</dbReference>
<protein>
    <submittedName>
        <fullName evidence="2">Uncharacterized protein</fullName>
    </submittedName>
</protein>
<organism evidence="2 3">
    <name type="scientific">Gordonia phage Lucky10</name>
    <dbReference type="NCBI Taxonomy" id="1821557"/>
    <lineage>
        <taxon>Viruses</taxon>
        <taxon>Duplodnaviria</taxon>
        <taxon>Heunggongvirae</taxon>
        <taxon>Uroviricota</taxon>
        <taxon>Caudoviricetes</taxon>
        <taxon>Luckytenvirus</taxon>
        <taxon>Luckytenvirus lucky10</taxon>
    </lineage>
</organism>
<dbReference type="GeneID" id="29123300"/>
<dbReference type="EMBL" id="KU963256">
    <property type="protein sequence ID" value="AMS03277.1"/>
    <property type="molecule type" value="Genomic_DNA"/>
</dbReference>
<evidence type="ECO:0000313" key="2">
    <source>
        <dbReference type="EMBL" id="AMS03277.1"/>
    </source>
</evidence>
<dbReference type="Proteomes" id="UP000201844">
    <property type="component" value="Segment"/>
</dbReference>
<evidence type="ECO:0000256" key="1">
    <source>
        <dbReference type="SAM" id="MobiDB-lite"/>
    </source>
</evidence>
<feature type="region of interest" description="Disordered" evidence="1">
    <location>
        <begin position="30"/>
        <end position="61"/>
    </location>
</feature>
<name>A0A142KAZ4_9CAUD</name>
<sequence length="111" mass="12332">MTGIDWGGEPNWDLWRWVMSCPNPYTGEDAWQRMQREAAGEPPPRLTTPAERATPDRNPDPYTASMFRAEHPGLTPGQTCPSCEDEDSSIADTGVCYLCVCGCSYCEPEGR</sequence>
<evidence type="ECO:0000313" key="3">
    <source>
        <dbReference type="Proteomes" id="UP000201844"/>
    </source>
</evidence>
<feature type="compositionally biased region" description="Basic and acidic residues" evidence="1">
    <location>
        <begin position="30"/>
        <end position="39"/>
    </location>
</feature>
<gene>
    <name evidence="2" type="primary">34</name>
    <name evidence="2" type="ORF">SEA_LUCKY10_34</name>
</gene>
<dbReference type="KEGG" id="vg:29123300"/>
<accession>A0A142KAZ4</accession>
<dbReference type="OrthoDB" id="36605at10239"/>
<proteinExistence type="predicted"/>
<reference evidence="3" key="1">
    <citation type="submission" date="2016-03" db="EMBL/GenBank/DDBJ databases">
        <authorList>
            <person name="Ploux O."/>
        </authorList>
    </citation>
    <scope>NUCLEOTIDE SEQUENCE [LARGE SCALE GENOMIC DNA]</scope>
</reference>
<keyword evidence="3" id="KW-1185">Reference proteome</keyword>